<dbReference type="Pfam" id="PF00149">
    <property type="entry name" value="Metallophos"/>
    <property type="match status" value="1"/>
</dbReference>
<dbReference type="Gene3D" id="3.60.21.10">
    <property type="match status" value="1"/>
</dbReference>
<feature type="domain" description="Calcineurin-like phosphoesterase" evidence="4">
    <location>
        <begin position="237"/>
        <end position="406"/>
    </location>
</feature>
<reference evidence="5 6" key="1">
    <citation type="submission" date="2020-08" db="EMBL/GenBank/DDBJ databases">
        <title>Sequencing the genomes of 1000 actinobacteria strains.</title>
        <authorList>
            <person name="Klenk H.-P."/>
        </authorList>
    </citation>
    <scope>NUCLEOTIDE SEQUENCE [LARGE SCALE GENOMIC DNA]</scope>
    <source>
        <strain evidence="5 6">DSM 45362</strain>
    </source>
</reference>
<sequence>MRVRWLSSAVWTGHPRIGRALALLAVTIAGVVIGVLLGGHTSSDVGPFRATMTITPTLTGDTEVDIPPLGALLLDSHDGPAHLTVRLDALDRARTQALITDPAGISRASQNAVTDVSSGLVRLVLKTTGMAVVCTMILAALIFRRIRQVAITGLLAVAVVGATVGSAALTLHRDALSQPRYDGLLAYAPTVVGDAKKIADNYGAYADQLQKMVGNVSKLYASVSRLPVFEPAPGTTRVLHISDMHLNPTAWEVVRTVVEQFQIDVVVDTGDITDWGSQPERNYVASIALLGVPYVFVRGNHDSEATALAVAGQPNAIVLENGIVTVGGITFAGIGDPRFTPDKQSNASDSIDSEETIDEVTGVGKQLAETIDKQLTKINVALVHDPLSAEPLIGHCPLILAGHRHERSVTTKTNADGKTSMVMVQGSTGGAGLRGLESAEPLPLAMSVLYFDDQHTLQAYDDIRVGGTGLAQVSLERKLVLPPVLATPTPTATR</sequence>
<dbReference type="GO" id="GO:0046872">
    <property type="term" value="F:metal ion binding"/>
    <property type="evidence" value="ECO:0007669"/>
    <property type="project" value="UniProtKB-KW"/>
</dbReference>
<dbReference type="GO" id="GO:0009245">
    <property type="term" value="P:lipid A biosynthetic process"/>
    <property type="evidence" value="ECO:0007669"/>
    <property type="project" value="TreeGrafter"/>
</dbReference>
<dbReference type="InterPro" id="IPR029052">
    <property type="entry name" value="Metallo-depent_PP-like"/>
</dbReference>
<name>A0A841BQF1_9ACTN</name>
<dbReference type="Proteomes" id="UP000587527">
    <property type="component" value="Unassembled WGS sequence"/>
</dbReference>
<keyword evidence="1" id="KW-0479">Metal-binding</keyword>
<dbReference type="PANTHER" id="PTHR31302">
    <property type="entry name" value="TRANSMEMBRANE PROTEIN WITH METALLOPHOSPHOESTERASE DOMAIN-RELATED"/>
    <property type="match status" value="1"/>
</dbReference>
<comment type="caution">
    <text evidence="5">The sequence shown here is derived from an EMBL/GenBank/DDBJ whole genome shotgun (WGS) entry which is preliminary data.</text>
</comment>
<dbReference type="PANTHER" id="PTHR31302:SF31">
    <property type="entry name" value="PHOSPHODIESTERASE YAEI"/>
    <property type="match status" value="1"/>
</dbReference>
<dbReference type="PRINTS" id="PR00173">
    <property type="entry name" value="EDTRNSPORT"/>
</dbReference>
<dbReference type="SUPFAM" id="SSF56300">
    <property type="entry name" value="Metallo-dependent phosphatases"/>
    <property type="match status" value="1"/>
</dbReference>
<evidence type="ECO:0000259" key="4">
    <source>
        <dbReference type="Pfam" id="PF00149"/>
    </source>
</evidence>
<keyword evidence="3" id="KW-1133">Transmembrane helix</keyword>
<feature type="transmembrane region" description="Helical" evidence="3">
    <location>
        <begin position="123"/>
        <end position="143"/>
    </location>
</feature>
<keyword evidence="3" id="KW-0472">Membrane</keyword>
<dbReference type="InterPro" id="IPR004843">
    <property type="entry name" value="Calcineurin-like_PHP"/>
</dbReference>
<dbReference type="GO" id="GO:0016020">
    <property type="term" value="C:membrane"/>
    <property type="evidence" value="ECO:0007669"/>
    <property type="project" value="GOC"/>
</dbReference>
<gene>
    <name evidence="5" type="ORF">F4553_003304</name>
</gene>
<proteinExistence type="predicted"/>
<dbReference type="RefSeq" id="WP_184836926.1">
    <property type="nucleotide sequence ID" value="NZ_JACHMN010000002.1"/>
</dbReference>
<keyword evidence="6" id="KW-1185">Reference proteome</keyword>
<feature type="transmembrane region" description="Helical" evidence="3">
    <location>
        <begin position="20"/>
        <end position="39"/>
    </location>
</feature>
<dbReference type="CDD" id="cd00838">
    <property type="entry name" value="MPP_superfamily"/>
    <property type="match status" value="1"/>
</dbReference>
<feature type="transmembrane region" description="Helical" evidence="3">
    <location>
        <begin position="150"/>
        <end position="171"/>
    </location>
</feature>
<evidence type="ECO:0000313" key="6">
    <source>
        <dbReference type="Proteomes" id="UP000587527"/>
    </source>
</evidence>
<keyword evidence="2 5" id="KW-0378">Hydrolase</keyword>
<dbReference type="InterPro" id="IPR051158">
    <property type="entry name" value="Metallophosphoesterase_sf"/>
</dbReference>
<evidence type="ECO:0000256" key="3">
    <source>
        <dbReference type="SAM" id="Phobius"/>
    </source>
</evidence>
<dbReference type="GO" id="GO:0008758">
    <property type="term" value="F:UDP-2,3-diacylglucosamine hydrolase activity"/>
    <property type="evidence" value="ECO:0007669"/>
    <property type="project" value="TreeGrafter"/>
</dbReference>
<evidence type="ECO:0000256" key="1">
    <source>
        <dbReference type="ARBA" id="ARBA00022723"/>
    </source>
</evidence>
<keyword evidence="3" id="KW-0812">Transmembrane</keyword>
<dbReference type="AlphaFoldDB" id="A0A841BQF1"/>
<dbReference type="EMBL" id="JACHMN010000002">
    <property type="protein sequence ID" value="MBB5869925.1"/>
    <property type="molecule type" value="Genomic_DNA"/>
</dbReference>
<accession>A0A841BQF1</accession>
<evidence type="ECO:0000313" key="5">
    <source>
        <dbReference type="EMBL" id="MBB5869925.1"/>
    </source>
</evidence>
<organism evidence="5 6">
    <name type="scientific">Allocatelliglobosispora scoriae</name>
    <dbReference type="NCBI Taxonomy" id="643052"/>
    <lineage>
        <taxon>Bacteria</taxon>
        <taxon>Bacillati</taxon>
        <taxon>Actinomycetota</taxon>
        <taxon>Actinomycetes</taxon>
        <taxon>Micromonosporales</taxon>
        <taxon>Micromonosporaceae</taxon>
        <taxon>Allocatelliglobosispora</taxon>
    </lineage>
</organism>
<protein>
    <submittedName>
        <fullName evidence="5">Putative MPP superfamily phosphohydrolase</fullName>
    </submittedName>
</protein>
<evidence type="ECO:0000256" key="2">
    <source>
        <dbReference type="ARBA" id="ARBA00022801"/>
    </source>
</evidence>